<feature type="domain" description="Calpain catalytic" evidence="6">
    <location>
        <begin position="74"/>
        <end position="440"/>
    </location>
</feature>
<dbReference type="PROSITE" id="PS00139">
    <property type="entry name" value="THIOL_PROTEASE_CYS"/>
    <property type="match status" value="1"/>
</dbReference>
<dbReference type="Gene3D" id="3.90.70.10">
    <property type="entry name" value="Cysteine proteinases"/>
    <property type="match status" value="1"/>
</dbReference>
<feature type="active site" evidence="2 3">
    <location>
        <position position="108"/>
    </location>
</feature>
<feature type="transmembrane region" description="Helical" evidence="5">
    <location>
        <begin position="742"/>
        <end position="772"/>
    </location>
</feature>
<dbReference type="GO" id="GO:0004198">
    <property type="term" value="F:calcium-dependent cysteine-type endopeptidase activity"/>
    <property type="evidence" value="ECO:0000318"/>
    <property type="project" value="GO_Central"/>
</dbReference>
<reference evidence="7 8" key="1">
    <citation type="journal article" date="2008" name="Nature">
        <title>The genome of the choanoflagellate Monosiga brevicollis and the origin of metazoans.</title>
        <authorList>
            <consortium name="JGI Sequencing"/>
            <person name="King N."/>
            <person name="Westbrook M.J."/>
            <person name="Young S.L."/>
            <person name="Kuo A."/>
            <person name="Abedin M."/>
            <person name="Chapman J."/>
            <person name="Fairclough S."/>
            <person name="Hellsten U."/>
            <person name="Isogai Y."/>
            <person name="Letunic I."/>
            <person name="Marr M."/>
            <person name="Pincus D."/>
            <person name="Putnam N."/>
            <person name="Rokas A."/>
            <person name="Wright K.J."/>
            <person name="Zuzow R."/>
            <person name="Dirks W."/>
            <person name="Good M."/>
            <person name="Goodstein D."/>
            <person name="Lemons D."/>
            <person name="Li W."/>
            <person name="Lyons J.B."/>
            <person name="Morris A."/>
            <person name="Nichols S."/>
            <person name="Richter D.J."/>
            <person name="Salamov A."/>
            <person name="Bork P."/>
            <person name="Lim W.A."/>
            <person name="Manning G."/>
            <person name="Miller W.T."/>
            <person name="McGinnis W."/>
            <person name="Shapiro H."/>
            <person name="Tjian R."/>
            <person name="Grigoriev I.V."/>
            <person name="Rokhsar D."/>
        </authorList>
    </citation>
    <scope>NUCLEOTIDE SEQUENCE [LARGE SCALE GENOMIC DNA]</scope>
    <source>
        <strain evidence="8">MX1 / ATCC 50154</strain>
    </source>
</reference>
<dbReference type="KEGG" id="mbr:MONBRDRAFT_26418"/>
<dbReference type="PRINTS" id="PR00704">
    <property type="entry name" value="CALPAIN"/>
</dbReference>
<dbReference type="eggNOG" id="KOG0045">
    <property type="taxonomic scope" value="Eukaryota"/>
</dbReference>
<keyword evidence="3" id="KW-0788">Thiol protease</keyword>
<dbReference type="GO" id="GO:0005737">
    <property type="term" value="C:cytoplasm"/>
    <property type="evidence" value="ECO:0000318"/>
    <property type="project" value="GO_Central"/>
</dbReference>
<evidence type="ECO:0000313" key="8">
    <source>
        <dbReference type="Proteomes" id="UP000001357"/>
    </source>
</evidence>
<dbReference type="InterPro" id="IPR022684">
    <property type="entry name" value="Calpain_cysteine_protease"/>
</dbReference>
<dbReference type="InterPro" id="IPR000169">
    <property type="entry name" value="Pept_cys_AS"/>
</dbReference>
<dbReference type="RefSeq" id="XP_001746938.1">
    <property type="nucleotide sequence ID" value="XM_001746886.1"/>
</dbReference>
<feature type="active site" evidence="3">
    <location>
        <position position="352"/>
    </location>
</feature>
<accession>A9V2B3</accession>
<keyword evidence="5" id="KW-1133">Transmembrane helix</keyword>
<keyword evidence="5" id="KW-0472">Membrane</keyword>
<dbReference type="AlphaFoldDB" id="A9V2B3"/>
<dbReference type="InParanoid" id="A9V2B3"/>
<gene>
    <name evidence="7" type="ORF">MONBRDRAFT_26418</name>
</gene>
<name>A9V2B3_MONBE</name>
<evidence type="ECO:0000259" key="6">
    <source>
        <dbReference type="PROSITE" id="PS50203"/>
    </source>
</evidence>
<dbReference type="GO" id="GO:0006508">
    <property type="term" value="P:proteolysis"/>
    <property type="evidence" value="ECO:0000318"/>
    <property type="project" value="GO_Central"/>
</dbReference>
<evidence type="ECO:0000256" key="2">
    <source>
        <dbReference type="PIRSR" id="PIRSR622684-1"/>
    </source>
</evidence>
<protein>
    <recommendedName>
        <fullName evidence="6">Calpain catalytic domain-containing protein</fullName>
    </recommendedName>
</protein>
<evidence type="ECO:0000256" key="4">
    <source>
        <dbReference type="SAM" id="MobiDB-lite"/>
    </source>
</evidence>
<organism evidence="7 8">
    <name type="scientific">Monosiga brevicollis</name>
    <name type="common">Choanoflagellate</name>
    <dbReference type="NCBI Taxonomy" id="81824"/>
    <lineage>
        <taxon>Eukaryota</taxon>
        <taxon>Choanoflagellata</taxon>
        <taxon>Craspedida</taxon>
        <taxon>Salpingoecidae</taxon>
        <taxon>Monosiga</taxon>
    </lineage>
</organism>
<dbReference type="PROSITE" id="PS50203">
    <property type="entry name" value="CALPAIN_CAT"/>
    <property type="match status" value="1"/>
</dbReference>
<dbReference type="Pfam" id="PF00648">
    <property type="entry name" value="Peptidase_C2"/>
    <property type="match status" value="1"/>
</dbReference>
<dbReference type="SMART" id="SM00230">
    <property type="entry name" value="CysPc"/>
    <property type="match status" value="1"/>
</dbReference>
<proteinExistence type="inferred from homology"/>
<keyword evidence="3" id="KW-0645">Protease</keyword>
<dbReference type="Proteomes" id="UP000001357">
    <property type="component" value="Unassembled WGS sequence"/>
</dbReference>
<keyword evidence="3" id="KW-0378">Hydrolase</keyword>
<keyword evidence="8" id="KW-1185">Reference proteome</keyword>
<dbReference type="SUPFAM" id="SSF54001">
    <property type="entry name" value="Cysteine proteinases"/>
    <property type="match status" value="1"/>
</dbReference>
<dbReference type="EMBL" id="CH991555">
    <property type="protein sequence ID" value="EDQ88345.1"/>
    <property type="molecule type" value="Genomic_DNA"/>
</dbReference>
<dbReference type="GeneID" id="5892143"/>
<evidence type="ECO:0000313" key="7">
    <source>
        <dbReference type="EMBL" id="EDQ88345.1"/>
    </source>
</evidence>
<evidence type="ECO:0000256" key="1">
    <source>
        <dbReference type="ARBA" id="ARBA00007623"/>
    </source>
</evidence>
<dbReference type="PANTHER" id="PTHR10183">
    <property type="entry name" value="CALPAIN"/>
    <property type="match status" value="1"/>
</dbReference>
<sequence>MRAVKLRMKIMLRCTGPTLCRPYYLCRRVNDPEANATYTATERALDDKRAWRHIKDVFPQVPVYISAFSSQISRALRLYSDFTTCQTALFGPEGPHTSQVKQGALGNCWFVSALAVIASKPALIKRIVDESDYDAATDTYSVRLWYNGNSDRVPITPTFPVAGGSLCYARSVATGATQTGYAWAPLIEKAMTRLTARWQATMFGSYRDLDSGVIAEGFSCLTGFPCESYRLRMYAAQPSEHSVSSEEEGQNVMEEQAASSNRATPSPNPGGPGASAPAGAGSGDDNRQDMLWLRLSSYHDAGYVMGASIADRGNEEVADPAVARGLEVAYVRRFVKARLCALHSLMHPLARHAYSIVAVETFLVATQAGPAQLQLLCIHNPLGASQWNGLYRDADPMWRRPGLAKVREQCQPNRQGQGFFWMSYQDFLRYFHNVDVCKVLLDLYEIRREGLFTHNPCSYHCAYVVEPAQEITRFEIGLVQSSLRGRQNNDIPQDMCVIIVELDREHELKDFVNGSLFIASRPKVAVVHSPTSSQVRMLKPTCRYVVLPISFNGYARSSPRPLTAAFFANGDMTVRMHELAPRDVGWALATTCRQRGECSNRNTESFRNGMAVYKYGTWFAAENRALEDFFRVRIEVEESSNYVSSRHAEILMVEATLPPITMQFLVAYSNMVAEQAARIDFRFTFGVVNSMGLSLPAFAHPRQSSIHHPLRIPAGRGDDVNLPMTSPPLCAFGKAQLHAVTLSLSLCFFLCLFSLSVTHTLSFFLSLALSLSRSRSLSNSRR</sequence>
<dbReference type="InterPro" id="IPR001300">
    <property type="entry name" value="Peptidase_C2_calpain_cat"/>
</dbReference>
<evidence type="ECO:0000256" key="3">
    <source>
        <dbReference type="PROSITE-ProRule" id="PRU00239"/>
    </source>
</evidence>
<feature type="active site" evidence="3">
    <location>
        <position position="380"/>
    </location>
</feature>
<comment type="similarity">
    <text evidence="1">Belongs to the peptidase C2 family.</text>
</comment>
<dbReference type="FunCoup" id="A9V2B3">
    <property type="interactions" value="1032"/>
</dbReference>
<dbReference type="STRING" id="81824.A9V2B3"/>
<evidence type="ECO:0000256" key="5">
    <source>
        <dbReference type="SAM" id="Phobius"/>
    </source>
</evidence>
<keyword evidence="5" id="KW-0812">Transmembrane</keyword>
<dbReference type="PANTHER" id="PTHR10183:SF382">
    <property type="entry name" value="CALPAIN-15"/>
    <property type="match status" value="1"/>
</dbReference>
<feature type="region of interest" description="Disordered" evidence="4">
    <location>
        <begin position="240"/>
        <end position="282"/>
    </location>
</feature>
<dbReference type="InterPro" id="IPR038765">
    <property type="entry name" value="Papain-like_cys_pep_sf"/>
</dbReference>